<keyword evidence="2" id="KW-0812">Transmembrane</keyword>
<dbReference type="EMBL" id="RBZW01000032">
    <property type="protein sequence ID" value="THE64494.1"/>
    <property type="molecule type" value="Genomic_DNA"/>
</dbReference>
<dbReference type="InterPro" id="IPR013783">
    <property type="entry name" value="Ig-like_fold"/>
</dbReference>
<feature type="compositionally biased region" description="Acidic residues" evidence="1">
    <location>
        <begin position="1281"/>
        <end position="1299"/>
    </location>
</feature>
<dbReference type="InterPro" id="IPR055713">
    <property type="entry name" value="DUF7289"/>
</dbReference>
<dbReference type="Gene3D" id="2.160.20.110">
    <property type="match status" value="1"/>
</dbReference>
<evidence type="ECO:0000256" key="2">
    <source>
        <dbReference type="SAM" id="Phobius"/>
    </source>
</evidence>
<sequence length="1327" mass="143151">MRGRDCGEETRGVTPQVGFVLLIGLVVTAVAIIFIIASGMLAGLEGDIDREQLRSTIDVVDSDISTVAFGGGSRELPEYGHIEATNESTIAVTWHGEDDPGDLSEADFDNETDVGELHLYPEESRSDNLRYLYQAGGIWEITDSGTILRTEPDIGFTADDSLRLNIVQIDPGEIGGTPSRVSGVETAMTENEELARIANNPEDEHFAIRIETEYADEWYDHLENEEADTELDVDISEPENGAVVLTIDNISKPQDGPNFIIDEYHGMESDAGTPLEGDDRIVEKGEHFYVNTTIKNIGNESDIADVEIEISNETWTNSTTVTSDDEIDEDETINTTNNGNWSEAPQIDPEELGLSPGAVYEYDVDTGDESLDTRGSFVYATDEFDTSVEDLEVETTDETVNITAAIQNTGNDDGETNVTVDIHNSSMDMTHENLSLGETESKNVSWTIPAEDWPNDEYEFTVRTDEDEDGKLGEFTIEDGYEPNLLVTDDLGIDGGNEVQPSDSVTIGANITNTHVLDQNETVDLEFFHNQTGEAAGGNGTTVEVPGATTKTANLTVPPANHSLSVDGDETVYDYDIITLPDDPDAGDSLEERGSFLVVGGPETTVEIESVDDPVKPGEELAVTATIDNYGNAGSQYLWLEGFDDNIVDVGQVELEEGEETTETFVWDEVAPPSGDDSAVTVHTPNDDASEEVGIDPVLEVTDVSVSDDPAEYGDWVTVSADLESVGGQASQTVVLEGLESETTTRSVDVSGSEEIIFEYEVPDGAMTDRVTVSTDDDQMDEVVVVERDGPICGQVSYDGSGTSSNPYQIHNVDELQCINEHDLDAHYELAGDIDAHGTEYWNGGAGFEPIGPEGHNYPNTYVQSDRYWELGHEPFSGSFDGNGHVIDGLTIDRPNEDFVGLFGATSYTQDFHPDNGNWVEPGDGSLIENVRLTNVSVVGNQHVGGLAGQAGGTVLNARSDGYVEGQEQLVGGLIGDGAHADMDNRLVAAGTVEGGEIDPDENHYNAQLNHEGIGGLVGRATWNTRVSVAYTQTDVTGDKYVGAVIGTSSYIDSEFEQLYTSGTATADSSDGGAIVGTVLSEGDEFEDSVYWDETVESSAYGEAGNWYTDVNINWVQTDWNGRDTEQMTGLEVNQGGRMGNLEFEEDGGEWVAIPEDYPRFAWELEAEGAFEVEIDDVDNATAGEFVEVNVTVTSLYRDSEEADITQNIVLTDPDGQTVDSQPVTLSSTLDEDETDKLTLVWETDESDVGTGTVVASSEDDEDTALAEVTEPEYDHGTGEPSDDPTELPDLPGEEDPSDGEPVGPGDAQGPDGDTPIDIGFDPIVVE</sequence>
<feature type="transmembrane region" description="Helical" evidence="2">
    <location>
        <begin position="20"/>
        <end position="44"/>
    </location>
</feature>
<dbReference type="RefSeq" id="WP_141465060.1">
    <property type="nucleotide sequence ID" value="NZ_RBZW01000032.1"/>
</dbReference>
<feature type="region of interest" description="Disordered" evidence="1">
    <location>
        <begin position="1212"/>
        <end position="1327"/>
    </location>
</feature>
<organism evidence="3 4">
    <name type="scientific">Salinadaptatus halalkaliphilus</name>
    <dbReference type="NCBI Taxonomy" id="2419781"/>
    <lineage>
        <taxon>Archaea</taxon>
        <taxon>Methanobacteriati</taxon>
        <taxon>Methanobacteriota</taxon>
        <taxon>Stenosarchaea group</taxon>
        <taxon>Halobacteria</taxon>
        <taxon>Halobacteriales</taxon>
        <taxon>Natrialbaceae</taxon>
        <taxon>Salinadaptatus</taxon>
    </lineage>
</organism>
<keyword evidence="2" id="KW-1133">Transmembrane helix</keyword>
<protein>
    <submittedName>
        <fullName evidence="3">Uncharacterized protein</fullName>
    </submittedName>
</protein>
<dbReference type="Proteomes" id="UP000318864">
    <property type="component" value="Unassembled WGS sequence"/>
</dbReference>
<keyword evidence="2" id="KW-0472">Membrane</keyword>
<feature type="compositionally biased region" description="Polar residues" evidence="1">
    <location>
        <begin position="1218"/>
        <end position="1229"/>
    </location>
</feature>
<gene>
    <name evidence="3" type="ORF">D8Y22_12685</name>
</gene>
<evidence type="ECO:0000313" key="3">
    <source>
        <dbReference type="EMBL" id="THE64494.1"/>
    </source>
</evidence>
<comment type="caution">
    <text evidence="3">The sequence shown here is derived from an EMBL/GenBank/DDBJ whole genome shotgun (WGS) entry which is preliminary data.</text>
</comment>
<evidence type="ECO:0000256" key="1">
    <source>
        <dbReference type="SAM" id="MobiDB-lite"/>
    </source>
</evidence>
<dbReference type="OrthoDB" id="148042at2157"/>
<keyword evidence="4" id="KW-1185">Reference proteome</keyword>
<name>A0A4S3TK65_9EURY</name>
<proteinExistence type="predicted"/>
<reference evidence="3 4" key="1">
    <citation type="submission" date="2018-10" db="EMBL/GenBank/DDBJ databases">
        <title>Natronolimnobius sp. XQ-INN 246 isolated from Inner Mongolia Autonomous Region of China.</title>
        <authorList>
            <person name="Xue Q."/>
        </authorList>
    </citation>
    <scope>NUCLEOTIDE SEQUENCE [LARGE SCALE GENOMIC DNA]</scope>
    <source>
        <strain evidence="3 4">XQ-INN 246</strain>
    </source>
</reference>
<dbReference type="Pfam" id="PF23960">
    <property type="entry name" value="DUF7289"/>
    <property type="match status" value="1"/>
</dbReference>
<evidence type="ECO:0000313" key="4">
    <source>
        <dbReference type="Proteomes" id="UP000318864"/>
    </source>
</evidence>
<dbReference type="Gene3D" id="2.60.40.10">
    <property type="entry name" value="Immunoglobulins"/>
    <property type="match status" value="1"/>
</dbReference>
<accession>A0A4S3TK65</accession>